<dbReference type="EMBL" id="QWEY01000013">
    <property type="protein sequence ID" value="RGP35656.1"/>
    <property type="molecule type" value="Genomic_DNA"/>
</dbReference>
<feature type="transmembrane region" description="Helical" evidence="12">
    <location>
        <begin position="455"/>
        <end position="475"/>
    </location>
</feature>
<dbReference type="GO" id="GO:0046872">
    <property type="term" value="F:metal ion binding"/>
    <property type="evidence" value="ECO:0007669"/>
    <property type="project" value="UniProtKB-KW"/>
</dbReference>
<feature type="transmembrane region" description="Helical" evidence="12">
    <location>
        <begin position="39"/>
        <end position="59"/>
    </location>
</feature>
<keyword evidence="8 10" id="KW-0406">Ion transport</keyword>
<evidence type="ECO:0000256" key="8">
    <source>
        <dbReference type="ARBA" id="ARBA00023065"/>
    </source>
</evidence>
<dbReference type="Proteomes" id="UP000284547">
    <property type="component" value="Unassembled WGS sequence"/>
</dbReference>
<feature type="binding site" evidence="11">
    <location>
        <position position="220"/>
    </location>
    <ligand>
        <name>K(+)</name>
        <dbReference type="ChEBI" id="CHEBI:29103"/>
    </ligand>
</feature>
<feature type="binding site" evidence="11">
    <location>
        <position position="432"/>
    </location>
    <ligand>
        <name>K(+)</name>
        <dbReference type="ChEBI" id="CHEBI:29103"/>
    </ligand>
</feature>
<keyword evidence="11" id="KW-0479">Metal-binding</keyword>
<dbReference type="InterPro" id="IPR004772">
    <property type="entry name" value="TrkH"/>
</dbReference>
<keyword evidence="2 10" id="KW-0813">Transport</keyword>
<evidence type="ECO:0000313" key="13">
    <source>
        <dbReference type="EMBL" id="RGP35656.1"/>
    </source>
</evidence>
<feature type="transmembrane region" description="Helical" evidence="12">
    <location>
        <begin position="134"/>
        <end position="154"/>
    </location>
</feature>
<dbReference type="OrthoDB" id="9810952at2"/>
<keyword evidence="7 12" id="KW-1133">Transmembrane helix</keyword>
<evidence type="ECO:0000256" key="12">
    <source>
        <dbReference type="SAM" id="Phobius"/>
    </source>
</evidence>
<keyword evidence="3 10" id="KW-1003">Cell membrane</keyword>
<evidence type="ECO:0000256" key="11">
    <source>
        <dbReference type="PIRSR" id="PIRSR006247-1"/>
    </source>
</evidence>
<comment type="caution">
    <text evidence="13">The sequence shown here is derived from an EMBL/GenBank/DDBJ whole genome shotgun (WGS) entry which is preliminary data.</text>
</comment>
<evidence type="ECO:0000313" key="14">
    <source>
        <dbReference type="Proteomes" id="UP000284547"/>
    </source>
</evidence>
<feature type="transmembrane region" description="Helical" evidence="12">
    <location>
        <begin position="71"/>
        <end position="92"/>
    </location>
</feature>
<comment type="similarity">
    <text evidence="10">Belongs to the TrkH potassium transport family.</text>
</comment>
<dbReference type="PIRSF" id="PIRSF006247">
    <property type="entry name" value="TrkH"/>
    <property type="match status" value="1"/>
</dbReference>
<dbReference type="RefSeq" id="WP_118155682.1">
    <property type="nucleotide sequence ID" value="NZ_QWEY01000013.1"/>
</dbReference>
<keyword evidence="14" id="KW-1185">Reference proteome</keyword>
<evidence type="ECO:0000256" key="4">
    <source>
        <dbReference type="ARBA" id="ARBA00022538"/>
    </source>
</evidence>
<dbReference type="AlphaFoldDB" id="A0A411YXQ9"/>
<dbReference type="PANTHER" id="PTHR32024:SF3">
    <property type="entry name" value="TRK SYSTEM POTASSIUM UPTAKE PROTEIN"/>
    <property type="match status" value="1"/>
</dbReference>
<keyword evidence="6 10" id="KW-0630">Potassium</keyword>
<evidence type="ECO:0000256" key="5">
    <source>
        <dbReference type="ARBA" id="ARBA00022692"/>
    </source>
</evidence>
<dbReference type="InterPro" id="IPR003445">
    <property type="entry name" value="Cat_transpt"/>
</dbReference>
<feature type="transmembrane region" description="Helical" evidence="12">
    <location>
        <begin position="7"/>
        <end position="27"/>
    </location>
</feature>
<dbReference type="GO" id="GO:0005886">
    <property type="term" value="C:plasma membrane"/>
    <property type="evidence" value="ECO:0007669"/>
    <property type="project" value="UniProtKB-SubCell"/>
</dbReference>
<dbReference type="PANTHER" id="PTHR32024">
    <property type="entry name" value="TRK SYSTEM POTASSIUM UPTAKE PROTEIN TRKG-RELATED"/>
    <property type="match status" value="1"/>
</dbReference>
<feature type="binding site" evidence="11">
    <location>
        <position position="431"/>
    </location>
    <ligand>
        <name>K(+)</name>
        <dbReference type="ChEBI" id="CHEBI:29103"/>
    </ligand>
</feature>
<organism evidence="13 14">
    <name type="scientific">Pseudotabrizicola alkalilacus</name>
    <dbReference type="NCBI Taxonomy" id="2305252"/>
    <lineage>
        <taxon>Bacteria</taxon>
        <taxon>Pseudomonadati</taxon>
        <taxon>Pseudomonadota</taxon>
        <taxon>Alphaproteobacteria</taxon>
        <taxon>Rhodobacterales</taxon>
        <taxon>Paracoccaceae</taxon>
        <taxon>Pseudotabrizicola</taxon>
    </lineage>
</organism>
<evidence type="ECO:0000256" key="3">
    <source>
        <dbReference type="ARBA" id="ARBA00022475"/>
    </source>
</evidence>
<feature type="binding site" evidence="11">
    <location>
        <position position="113"/>
    </location>
    <ligand>
        <name>K(+)</name>
        <dbReference type="ChEBI" id="CHEBI:29103"/>
    </ligand>
</feature>
<feature type="transmembrane region" description="Helical" evidence="12">
    <location>
        <begin position="183"/>
        <end position="202"/>
    </location>
</feature>
<evidence type="ECO:0000256" key="9">
    <source>
        <dbReference type="ARBA" id="ARBA00023136"/>
    </source>
</evidence>
<evidence type="ECO:0000256" key="2">
    <source>
        <dbReference type="ARBA" id="ARBA00022448"/>
    </source>
</evidence>
<keyword evidence="4 10" id="KW-0633">Potassium transport</keyword>
<keyword evidence="10" id="KW-0997">Cell inner membrane</keyword>
<keyword evidence="9 10" id="KW-0472">Membrane</keyword>
<feature type="transmembrane region" description="Helical" evidence="12">
    <location>
        <begin position="279"/>
        <end position="301"/>
    </location>
</feature>
<dbReference type="GO" id="GO:0015379">
    <property type="term" value="F:potassium:chloride symporter activity"/>
    <property type="evidence" value="ECO:0007669"/>
    <property type="project" value="InterPro"/>
</dbReference>
<name>A0A411YXQ9_9RHOB</name>
<protein>
    <recommendedName>
        <fullName evidence="10">Trk system potassium uptake protein</fullName>
    </recommendedName>
</protein>
<feature type="transmembrane region" description="Helical" evidence="12">
    <location>
        <begin position="328"/>
        <end position="353"/>
    </location>
</feature>
<feature type="transmembrane region" description="Helical" evidence="12">
    <location>
        <begin position="238"/>
        <end position="258"/>
    </location>
</feature>
<dbReference type="Pfam" id="PF02386">
    <property type="entry name" value="TrkH"/>
    <property type="match status" value="1"/>
</dbReference>
<proteinExistence type="inferred from homology"/>
<evidence type="ECO:0000256" key="6">
    <source>
        <dbReference type="ARBA" id="ARBA00022958"/>
    </source>
</evidence>
<feature type="binding site" evidence="11">
    <location>
        <position position="315"/>
    </location>
    <ligand>
        <name>K(+)</name>
        <dbReference type="ChEBI" id="CHEBI:29103"/>
    </ligand>
</feature>
<comment type="function">
    <text evidence="10">Low-affinity potassium transport system. Interacts with Trk system potassium uptake protein TrkA.</text>
</comment>
<evidence type="ECO:0000256" key="1">
    <source>
        <dbReference type="ARBA" id="ARBA00004651"/>
    </source>
</evidence>
<reference evidence="13 14" key="1">
    <citation type="submission" date="2018-08" db="EMBL/GenBank/DDBJ databases">
        <title>Flavobacterium tibetense sp. nov., isolated from a wetland YonghuCo on Tibetan Plateau.</title>
        <authorList>
            <person name="Phurbu D."/>
            <person name="Lu H."/>
            <person name="Xing P."/>
        </authorList>
    </citation>
    <scope>NUCLEOTIDE SEQUENCE [LARGE SCALE GENOMIC DNA]</scope>
    <source>
        <strain evidence="13 14">DJC</strain>
    </source>
</reference>
<sequence>MIDVRPVTYVIGLLVATMGVFMLFPLALDHAAGDPNWGAFLQASILCLVAGGAMALASANGAGGSMSLQQIFLLTTGVWVAMPAFGALPLILGVPGLSVTDALFEAVSGMTTTGTTVIVGIDALPMGANLWRGILQWLGGLGIVIVALLFLPVMKVGGMQFFRSEGFDTLGKVLPRALDISSALIQIYVWLTVACAMTYFALGMSGFDAVMHALTTVSTGGMSSYDASFGMFQGPLEYAAVAFMILGSLPFIRFVQLAQGMFVPIWRDPQVRAYLRWNLYAILVVVLYEVATHGMSVGVALRESAFNIVSTFSGTGYSSVDLSGWGPFPFVILIVVGLIGGCTSSTGCSVKVFRYLILFEAIKVQIKRLHNPSSVNPLRYDGRTVGADVLDSVIVFFTLFMLTFGLLAVGLSLTGLEFKTAVTAAWTSIANVGPVFGREVGPTGAVHGFPDSAKWMMMAGMLVGRLELLSVYVLFMRRFWQN</sequence>
<evidence type="ECO:0000256" key="10">
    <source>
        <dbReference type="PIRNR" id="PIRNR006247"/>
    </source>
</evidence>
<accession>A0A411YXQ9</accession>
<feature type="transmembrane region" description="Helical" evidence="12">
    <location>
        <begin position="389"/>
        <end position="413"/>
    </location>
</feature>
<evidence type="ECO:0000256" key="7">
    <source>
        <dbReference type="ARBA" id="ARBA00022989"/>
    </source>
</evidence>
<comment type="subcellular location">
    <subcellularLocation>
        <location evidence="10">Cell inner membrane</location>
        <topology evidence="10">Multi-pass membrane protein</topology>
    </subcellularLocation>
    <subcellularLocation>
        <location evidence="1">Cell membrane</location>
        <topology evidence="1">Multi-pass membrane protein</topology>
    </subcellularLocation>
</comment>
<feature type="binding site" evidence="11">
    <location>
        <position position="112"/>
    </location>
    <ligand>
        <name>K(+)</name>
        <dbReference type="ChEBI" id="CHEBI:29103"/>
    </ligand>
</feature>
<keyword evidence="5 12" id="KW-0812">Transmembrane</keyword>
<gene>
    <name evidence="13" type="ORF">D1012_18895</name>
</gene>